<dbReference type="RefSeq" id="WP_090134139.1">
    <property type="nucleotide sequence ID" value="NZ_FOLY01000004.1"/>
</dbReference>
<dbReference type="EMBL" id="FOLY01000004">
    <property type="protein sequence ID" value="SFC67332.1"/>
    <property type="molecule type" value="Genomic_DNA"/>
</dbReference>
<dbReference type="GO" id="GO:0036055">
    <property type="term" value="F:protein-succinyllysine desuccinylase activity"/>
    <property type="evidence" value="ECO:0007669"/>
    <property type="project" value="UniProtKB-UniRule"/>
</dbReference>
<dbReference type="Pfam" id="PF02146">
    <property type="entry name" value="SIR2"/>
    <property type="match status" value="1"/>
</dbReference>
<dbReference type="GO" id="GO:0005737">
    <property type="term" value="C:cytoplasm"/>
    <property type="evidence" value="ECO:0007669"/>
    <property type="project" value="UniProtKB-SubCell"/>
</dbReference>
<dbReference type="HAMAP" id="MF_01121">
    <property type="entry name" value="Sirtuin_ClassIII"/>
    <property type="match status" value="1"/>
</dbReference>
<dbReference type="PANTHER" id="PTHR11085:SF4">
    <property type="entry name" value="NAD-DEPENDENT PROTEIN DEACYLASE"/>
    <property type="match status" value="1"/>
</dbReference>
<accession>A0A1I1L486</accession>
<dbReference type="InterPro" id="IPR050134">
    <property type="entry name" value="NAD-dep_sirtuin_deacylases"/>
</dbReference>
<dbReference type="InterPro" id="IPR003000">
    <property type="entry name" value="Sirtuin"/>
</dbReference>
<dbReference type="Gene3D" id="3.30.1600.10">
    <property type="entry name" value="SIR2/SIRT2 'Small Domain"/>
    <property type="match status" value="1"/>
</dbReference>
<organism evidence="6 7">
    <name type="scientific">Kushneria avicenniae</name>
    <dbReference type="NCBI Taxonomy" id="402385"/>
    <lineage>
        <taxon>Bacteria</taxon>
        <taxon>Pseudomonadati</taxon>
        <taxon>Pseudomonadota</taxon>
        <taxon>Gammaproteobacteria</taxon>
        <taxon>Oceanospirillales</taxon>
        <taxon>Halomonadaceae</taxon>
        <taxon>Kushneria</taxon>
    </lineage>
</organism>
<proteinExistence type="inferred from homology"/>
<feature type="active site" description="Proton acceptor" evidence="3">
    <location>
        <position position="104"/>
    </location>
</feature>
<gene>
    <name evidence="3" type="primary">cobB</name>
    <name evidence="6" type="ORF">SAMN05421848_2343</name>
</gene>
<comment type="caution">
    <text evidence="3 4">Lacks conserved residue(s) required for the propagation of feature annotation.</text>
</comment>
<dbReference type="InterPro" id="IPR029035">
    <property type="entry name" value="DHS-like_NAD/FAD-binding_dom"/>
</dbReference>
<dbReference type="GO" id="GO:0017136">
    <property type="term" value="F:histone deacetylase activity, NAD-dependent"/>
    <property type="evidence" value="ECO:0007669"/>
    <property type="project" value="TreeGrafter"/>
</dbReference>
<evidence type="ECO:0000256" key="2">
    <source>
        <dbReference type="ARBA" id="ARBA00023027"/>
    </source>
</evidence>
<comment type="domain">
    <text evidence="3">2 residues (Tyr-53 and Arg-56) present in a large hydrophobic pocket are probably involved in substrate specificity. They are important for desuccinylation activity, but dispensable for deacetylation activity.</text>
</comment>
<feature type="binding site" evidence="3">
    <location>
        <position position="56"/>
    </location>
    <ligand>
        <name>substrate</name>
    </ligand>
</feature>
<dbReference type="STRING" id="402385.SAMN05421848_2343"/>
<sequence length="242" mass="26598">MAHLVVLTGAGISAESGIRTFRDGDGLWEDHHVEDVATPEGWARDPHTVLRFYNERRAQVRAARPNAAHLALAELEKHFRVSIITQNIDDLHERAGSRDVLHLHGELLKARSSRNPRLVYRLDEDETIEVGDCCDDGAQLRPHVVWFGENVPLYATACDIVAEADLLLIVGTSLAVTPASMLLDEAPLTAPRVLVDPGARELATQGVVPLATSATEGVGYLRDFWSQHGRLLKPDPKALLSF</sequence>
<evidence type="ECO:0000256" key="3">
    <source>
        <dbReference type="HAMAP-Rule" id="MF_01121"/>
    </source>
</evidence>
<evidence type="ECO:0000256" key="1">
    <source>
        <dbReference type="ARBA" id="ARBA00022679"/>
    </source>
</evidence>
<reference evidence="7" key="1">
    <citation type="submission" date="2016-10" db="EMBL/GenBank/DDBJ databases">
        <authorList>
            <person name="Varghese N."/>
            <person name="Submissions S."/>
        </authorList>
    </citation>
    <scope>NUCLEOTIDE SEQUENCE [LARGE SCALE GENOMIC DNA]</scope>
    <source>
        <strain evidence="7">DSM 23439</strain>
    </source>
</reference>
<comment type="catalytic activity">
    <reaction evidence="3">
        <text>N(6)-acetyl-L-lysyl-[protein] + NAD(+) + H2O = 2''-O-acetyl-ADP-D-ribose + nicotinamide + L-lysyl-[protein]</text>
        <dbReference type="Rhea" id="RHEA:43636"/>
        <dbReference type="Rhea" id="RHEA-COMP:9752"/>
        <dbReference type="Rhea" id="RHEA-COMP:10731"/>
        <dbReference type="ChEBI" id="CHEBI:15377"/>
        <dbReference type="ChEBI" id="CHEBI:17154"/>
        <dbReference type="ChEBI" id="CHEBI:29969"/>
        <dbReference type="ChEBI" id="CHEBI:57540"/>
        <dbReference type="ChEBI" id="CHEBI:61930"/>
        <dbReference type="ChEBI" id="CHEBI:83767"/>
        <dbReference type="EC" id="2.3.1.286"/>
    </reaction>
</comment>
<dbReference type="InterPro" id="IPR027546">
    <property type="entry name" value="Sirtuin_class_III"/>
</dbReference>
<evidence type="ECO:0000313" key="6">
    <source>
        <dbReference type="EMBL" id="SFC67332.1"/>
    </source>
</evidence>
<feature type="binding site" evidence="3">
    <location>
        <position position="210"/>
    </location>
    <ligand>
        <name>NAD(+)</name>
        <dbReference type="ChEBI" id="CHEBI:57540"/>
    </ligand>
</feature>
<dbReference type="AlphaFoldDB" id="A0A1I1L486"/>
<dbReference type="GO" id="GO:0036054">
    <property type="term" value="F:protein-malonyllysine demalonylase activity"/>
    <property type="evidence" value="ECO:0007669"/>
    <property type="project" value="InterPro"/>
</dbReference>
<feature type="binding site" evidence="3">
    <location>
        <begin position="171"/>
        <end position="173"/>
    </location>
    <ligand>
        <name>NAD(+)</name>
        <dbReference type="ChEBI" id="CHEBI:57540"/>
    </ligand>
</feature>
<dbReference type="PANTHER" id="PTHR11085">
    <property type="entry name" value="NAD-DEPENDENT PROTEIN DEACYLASE SIRTUIN-5, MITOCHONDRIAL-RELATED"/>
    <property type="match status" value="1"/>
</dbReference>
<dbReference type="SUPFAM" id="SSF52467">
    <property type="entry name" value="DHS-like NAD/FAD-binding domain"/>
    <property type="match status" value="1"/>
</dbReference>
<keyword evidence="3" id="KW-0963">Cytoplasm</keyword>
<dbReference type="Proteomes" id="UP000199046">
    <property type="component" value="Unassembled WGS sequence"/>
</dbReference>
<evidence type="ECO:0000259" key="5">
    <source>
        <dbReference type="PROSITE" id="PS50305"/>
    </source>
</evidence>
<feature type="binding site" evidence="3">
    <location>
        <begin position="9"/>
        <end position="28"/>
    </location>
    <ligand>
        <name>NAD(+)</name>
        <dbReference type="ChEBI" id="CHEBI:57540"/>
    </ligand>
</feature>
<dbReference type="PROSITE" id="PS50305">
    <property type="entry name" value="SIRTUIN"/>
    <property type="match status" value="1"/>
</dbReference>
<comment type="subcellular location">
    <subcellularLocation>
        <location evidence="3">Cytoplasm</location>
    </subcellularLocation>
</comment>
<dbReference type="EC" id="2.3.1.286" evidence="3"/>
<feature type="binding site" evidence="3">
    <location>
        <begin position="86"/>
        <end position="89"/>
    </location>
    <ligand>
        <name>NAD(+)</name>
        <dbReference type="ChEBI" id="CHEBI:57540"/>
    </ligand>
</feature>
<evidence type="ECO:0000313" key="7">
    <source>
        <dbReference type="Proteomes" id="UP000199046"/>
    </source>
</evidence>
<dbReference type="OrthoDB" id="9800582at2"/>
<protein>
    <recommendedName>
        <fullName evidence="3">NAD-dependent protein deacylase</fullName>
        <ecNumber evidence="3">2.3.1.286</ecNumber>
    </recommendedName>
    <alternativeName>
        <fullName evidence="3">Regulatory protein SIR2 homolog</fullName>
    </alternativeName>
</protein>
<keyword evidence="7" id="KW-1185">Reference proteome</keyword>
<feature type="binding site" evidence="3">
    <location>
        <position position="53"/>
    </location>
    <ligand>
        <name>substrate</name>
    </ligand>
</feature>
<comment type="catalytic activity">
    <reaction evidence="3">
        <text>N(6)-succinyl-L-lysyl-[protein] + NAD(+) + H2O = 2''-O-succinyl-ADP-D-ribose + nicotinamide + L-lysyl-[protein]</text>
        <dbReference type="Rhea" id="RHEA:47668"/>
        <dbReference type="Rhea" id="RHEA-COMP:9752"/>
        <dbReference type="Rhea" id="RHEA-COMP:11877"/>
        <dbReference type="ChEBI" id="CHEBI:15377"/>
        <dbReference type="ChEBI" id="CHEBI:17154"/>
        <dbReference type="ChEBI" id="CHEBI:29969"/>
        <dbReference type="ChEBI" id="CHEBI:57540"/>
        <dbReference type="ChEBI" id="CHEBI:87830"/>
        <dbReference type="ChEBI" id="CHEBI:87832"/>
    </reaction>
</comment>
<evidence type="ECO:0000256" key="4">
    <source>
        <dbReference type="PROSITE-ProRule" id="PRU00236"/>
    </source>
</evidence>
<name>A0A1I1L486_9GAMM</name>
<dbReference type="GO" id="GO:0070403">
    <property type="term" value="F:NAD+ binding"/>
    <property type="evidence" value="ECO:0007669"/>
    <property type="project" value="UniProtKB-UniRule"/>
</dbReference>
<dbReference type="InterPro" id="IPR026590">
    <property type="entry name" value="Ssirtuin_cat_dom"/>
</dbReference>
<keyword evidence="1" id="KW-0808">Transferase</keyword>
<dbReference type="Gene3D" id="3.40.50.1220">
    <property type="entry name" value="TPP-binding domain"/>
    <property type="match status" value="1"/>
</dbReference>
<dbReference type="InterPro" id="IPR026591">
    <property type="entry name" value="Sirtuin_cat_small_dom_sf"/>
</dbReference>
<feature type="domain" description="Deacetylase sirtuin-type" evidence="5">
    <location>
        <begin position="1"/>
        <end position="242"/>
    </location>
</feature>
<keyword evidence="2 3" id="KW-0520">NAD</keyword>
<comment type="similarity">
    <text evidence="3">Belongs to the sirtuin family. Class III subfamily.</text>
</comment>
<comment type="function">
    <text evidence="3">NAD-dependent lysine deacetylase and desuccinylase that specifically removes acetyl and succinyl groups on target proteins. Modulates the activities of several proteins which are inactive in their acylated form.</text>
</comment>